<evidence type="ECO:0000256" key="1">
    <source>
        <dbReference type="SAM" id="MobiDB-lite"/>
    </source>
</evidence>
<dbReference type="EMBL" id="GBRH01165825">
    <property type="protein sequence ID" value="JAE32071.1"/>
    <property type="molecule type" value="Transcribed_RNA"/>
</dbReference>
<reference evidence="2" key="1">
    <citation type="submission" date="2014-09" db="EMBL/GenBank/DDBJ databases">
        <authorList>
            <person name="Magalhaes I.L.F."/>
            <person name="Oliveira U."/>
            <person name="Santos F.R."/>
            <person name="Vidigal T.H.D.A."/>
            <person name="Brescovit A.D."/>
            <person name="Santos A.J."/>
        </authorList>
    </citation>
    <scope>NUCLEOTIDE SEQUENCE</scope>
    <source>
        <tissue evidence="2">Shoot tissue taken approximately 20 cm above the soil surface</tissue>
    </source>
</reference>
<sequence length="124" mass="13063">MPPPSHDVSHSAPNSPPKLPSLSQWSPPPKFCPVRPKLAGPKVRPYAADTPQGRTGGRGDEVRRADGVLRPESTPRPTVSAPGIPSAPTARRPSTPKPYGPELLPRPGGPPPPKFVVARSLLPS</sequence>
<dbReference type="AlphaFoldDB" id="A0A0A9HB56"/>
<name>A0A0A9HB56_ARUDO</name>
<proteinExistence type="predicted"/>
<accession>A0A0A9HB56</accession>
<feature type="region of interest" description="Disordered" evidence="1">
    <location>
        <begin position="1"/>
        <end position="114"/>
    </location>
</feature>
<organism evidence="2">
    <name type="scientific">Arundo donax</name>
    <name type="common">Giant reed</name>
    <name type="synonym">Donax arundinaceus</name>
    <dbReference type="NCBI Taxonomy" id="35708"/>
    <lineage>
        <taxon>Eukaryota</taxon>
        <taxon>Viridiplantae</taxon>
        <taxon>Streptophyta</taxon>
        <taxon>Embryophyta</taxon>
        <taxon>Tracheophyta</taxon>
        <taxon>Spermatophyta</taxon>
        <taxon>Magnoliopsida</taxon>
        <taxon>Liliopsida</taxon>
        <taxon>Poales</taxon>
        <taxon>Poaceae</taxon>
        <taxon>PACMAD clade</taxon>
        <taxon>Arundinoideae</taxon>
        <taxon>Arundineae</taxon>
        <taxon>Arundo</taxon>
    </lineage>
</organism>
<feature type="compositionally biased region" description="Basic and acidic residues" evidence="1">
    <location>
        <begin position="57"/>
        <end position="69"/>
    </location>
</feature>
<evidence type="ECO:0000313" key="2">
    <source>
        <dbReference type="EMBL" id="JAE32071.1"/>
    </source>
</evidence>
<reference evidence="2" key="2">
    <citation type="journal article" date="2015" name="Data Brief">
        <title>Shoot transcriptome of the giant reed, Arundo donax.</title>
        <authorList>
            <person name="Barrero R.A."/>
            <person name="Guerrero F.D."/>
            <person name="Moolhuijzen P."/>
            <person name="Goolsby J.A."/>
            <person name="Tidwell J."/>
            <person name="Bellgard S.E."/>
            <person name="Bellgard M.I."/>
        </authorList>
    </citation>
    <scope>NUCLEOTIDE SEQUENCE</scope>
    <source>
        <tissue evidence="2">Shoot tissue taken approximately 20 cm above the soil surface</tissue>
    </source>
</reference>
<protein>
    <submittedName>
        <fullName evidence="2">Uncharacterized protein</fullName>
    </submittedName>
</protein>